<protein>
    <recommendedName>
        <fullName evidence="3">C2H2-type domain-containing protein</fullName>
    </recommendedName>
</protein>
<keyword evidence="1" id="KW-0863">Zinc-finger</keyword>
<dbReference type="OrthoDB" id="6253936at2759"/>
<feature type="region of interest" description="Disordered" evidence="2">
    <location>
        <begin position="250"/>
        <end position="273"/>
    </location>
</feature>
<evidence type="ECO:0000259" key="3">
    <source>
        <dbReference type="PROSITE" id="PS50157"/>
    </source>
</evidence>
<dbReference type="Gene3D" id="3.30.160.60">
    <property type="entry name" value="Classic Zinc Finger"/>
    <property type="match status" value="1"/>
</dbReference>
<evidence type="ECO:0000313" key="4">
    <source>
        <dbReference type="EMBL" id="KAF5397229.1"/>
    </source>
</evidence>
<comment type="caution">
    <text evidence="4">The sequence shown here is derived from an EMBL/GenBank/DDBJ whole genome shotgun (WGS) entry which is preliminary data.</text>
</comment>
<gene>
    <name evidence="4" type="ORF">PHET_09357</name>
</gene>
<sequence>MDEVLRGVLLELGYDLGICVIDSIANADDLVLFADNPARLQEQLISAQKLFARAGMTINTQKSISLPLAASASQASCPVMEAFTVPLKSSYCKPDLLVIADGVVYVIDMTVMSGYRLKESWDLEIAKYSIPEISDAIIDVLGKRNVVVNEVAHLSFVMSFKGFLLPDSADGLKRLQLGRFCLRALEILAMCRSLACYDAHTRGFSSSSGLKRHFVGHKRNSTANLAHLINATGFKCIDCVAQFNSQSGLSKHRRRAHPAEYSDEKFASTPKSQ</sequence>
<evidence type="ECO:0000313" key="5">
    <source>
        <dbReference type="Proteomes" id="UP000748531"/>
    </source>
</evidence>
<dbReference type="InterPro" id="IPR013087">
    <property type="entry name" value="Znf_C2H2_type"/>
</dbReference>
<keyword evidence="1" id="KW-0479">Metal-binding</keyword>
<evidence type="ECO:0000256" key="1">
    <source>
        <dbReference type="PROSITE-ProRule" id="PRU00042"/>
    </source>
</evidence>
<evidence type="ECO:0000256" key="2">
    <source>
        <dbReference type="SAM" id="MobiDB-lite"/>
    </source>
</evidence>
<organism evidence="4 5">
    <name type="scientific">Paragonimus heterotremus</name>
    <dbReference type="NCBI Taxonomy" id="100268"/>
    <lineage>
        <taxon>Eukaryota</taxon>
        <taxon>Metazoa</taxon>
        <taxon>Spiralia</taxon>
        <taxon>Lophotrochozoa</taxon>
        <taxon>Platyhelminthes</taxon>
        <taxon>Trematoda</taxon>
        <taxon>Digenea</taxon>
        <taxon>Plagiorchiida</taxon>
        <taxon>Troglotremata</taxon>
        <taxon>Troglotrematidae</taxon>
        <taxon>Paragonimus</taxon>
    </lineage>
</organism>
<name>A0A8J4T9W3_9TREM</name>
<dbReference type="AlphaFoldDB" id="A0A8J4T9W3"/>
<accession>A0A8J4T9W3</accession>
<proteinExistence type="predicted"/>
<reference evidence="4" key="1">
    <citation type="submission" date="2019-05" db="EMBL/GenBank/DDBJ databases">
        <title>Annotation for the trematode Paragonimus heterotremus.</title>
        <authorList>
            <person name="Choi Y.-J."/>
        </authorList>
    </citation>
    <scope>NUCLEOTIDE SEQUENCE</scope>
    <source>
        <strain evidence="4">LC</strain>
    </source>
</reference>
<dbReference type="PROSITE" id="PS00028">
    <property type="entry name" value="ZINC_FINGER_C2H2_1"/>
    <property type="match status" value="1"/>
</dbReference>
<dbReference type="GO" id="GO:0008270">
    <property type="term" value="F:zinc ion binding"/>
    <property type="evidence" value="ECO:0007669"/>
    <property type="project" value="UniProtKB-KW"/>
</dbReference>
<dbReference type="Proteomes" id="UP000748531">
    <property type="component" value="Unassembled WGS sequence"/>
</dbReference>
<keyword evidence="5" id="KW-1185">Reference proteome</keyword>
<feature type="domain" description="C2H2-type" evidence="3">
    <location>
        <begin position="234"/>
        <end position="262"/>
    </location>
</feature>
<dbReference type="EMBL" id="LUCH01006581">
    <property type="protein sequence ID" value="KAF5397229.1"/>
    <property type="molecule type" value="Genomic_DNA"/>
</dbReference>
<dbReference type="PROSITE" id="PS50157">
    <property type="entry name" value="ZINC_FINGER_C2H2_2"/>
    <property type="match status" value="1"/>
</dbReference>
<feature type="compositionally biased region" description="Basic and acidic residues" evidence="2">
    <location>
        <begin position="257"/>
        <end position="266"/>
    </location>
</feature>
<keyword evidence="1" id="KW-0862">Zinc</keyword>